<dbReference type="VEuPathDB" id="FungiDB:PSHT_13975"/>
<dbReference type="AlphaFoldDB" id="A0A2S4UMT2"/>
<feature type="compositionally biased region" description="Polar residues" evidence="1">
    <location>
        <begin position="135"/>
        <end position="153"/>
    </location>
</feature>
<organism evidence="2 3">
    <name type="scientific">Puccinia striiformis</name>
    <dbReference type="NCBI Taxonomy" id="27350"/>
    <lineage>
        <taxon>Eukaryota</taxon>
        <taxon>Fungi</taxon>
        <taxon>Dikarya</taxon>
        <taxon>Basidiomycota</taxon>
        <taxon>Pucciniomycotina</taxon>
        <taxon>Pucciniomycetes</taxon>
        <taxon>Pucciniales</taxon>
        <taxon>Pucciniaceae</taxon>
        <taxon>Puccinia</taxon>
    </lineage>
</organism>
<gene>
    <name evidence="2" type="ORF">PSHT_13975</name>
</gene>
<comment type="caution">
    <text evidence="2">The sequence shown here is derived from an EMBL/GenBank/DDBJ whole genome shotgun (WGS) entry which is preliminary data.</text>
</comment>
<protein>
    <submittedName>
        <fullName evidence="2">Uncharacterized protein</fullName>
    </submittedName>
</protein>
<keyword evidence="3" id="KW-1185">Reference proteome</keyword>
<dbReference type="VEuPathDB" id="FungiDB:PSTT_12616"/>
<dbReference type="Proteomes" id="UP000238274">
    <property type="component" value="Unassembled WGS sequence"/>
</dbReference>
<evidence type="ECO:0000313" key="3">
    <source>
        <dbReference type="Proteomes" id="UP000238274"/>
    </source>
</evidence>
<reference evidence="2 3" key="1">
    <citation type="submission" date="2017-12" db="EMBL/GenBank/DDBJ databases">
        <title>Gene loss provides genomic basis for host adaptation in cereal stripe rust fungi.</title>
        <authorList>
            <person name="Xia C."/>
        </authorList>
    </citation>
    <scope>NUCLEOTIDE SEQUENCE [LARGE SCALE GENOMIC DNA]</scope>
    <source>
        <strain evidence="2 3">93TX-2</strain>
    </source>
</reference>
<dbReference type="OrthoDB" id="2507612at2759"/>
<feature type="compositionally biased region" description="Basic and acidic residues" evidence="1">
    <location>
        <begin position="118"/>
        <end position="134"/>
    </location>
</feature>
<feature type="non-terminal residue" evidence="2">
    <location>
        <position position="1"/>
    </location>
</feature>
<feature type="region of interest" description="Disordered" evidence="1">
    <location>
        <begin position="118"/>
        <end position="180"/>
    </location>
</feature>
<evidence type="ECO:0000256" key="1">
    <source>
        <dbReference type="SAM" id="MobiDB-lite"/>
    </source>
</evidence>
<proteinExistence type="predicted"/>
<accession>A0A2S4UMT2</accession>
<dbReference type="EMBL" id="PKSM01000295">
    <property type="protein sequence ID" value="POV98580.1"/>
    <property type="molecule type" value="Genomic_DNA"/>
</dbReference>
<dbReference type="VEuPathDB" id="FungiDB:PSTT_01161"/>
<reference evidence="3" key="3">
    <citation type="journal article" date="2018" name="Mol. Plant Microbe Interact.">
        <title>Genome sequence resources for the wheat stripe rust pathogen (Puccinia striiformis f. sp. tritici) and the barley stripe rust pathogen (Puccinia striiformis f. sp. hordei).</title>
        <authorList>
            <person name="Xia C."/>
            <person name="Wang M."/>
            <person name="Yin C."/>
            <person name="Cornejo O.E."/>
            <person name="Hulbert S.H."/>
            <person name="Chen X."/>
        </authorList>
    </citation>
    <scope>NUCLEOTIDE SEQUENCE [LARGE SCALE GENOMIC DNA]</scope>
    <source>
        <strain evidence="3">93TX-2</strain>
    </source>
</reference>
<name>A0A2S4UMT2_9BASI</name>
<sequence>ATTHKLPAMPTQKPVIKPVKNGSKEVLPSSLQDTHYAQPTPGGSKPNMGLSSVELTEGEIAILVPEEQENSLLEYIDVDKAEPSSNPVYSEVSLSDSKMETLANSYQSYPNSVYKDVDAASKSEPHETSSKNEAKNNMQEPQKSNDESPTPQINKILDCPPPRFRRESGKSLHGSLKKGETLRKECSQAIQSHIRKLGGISGNKNSFLKSPTVEQLEQLPDLPGNCSTVGPTNKALIPAKKVVCSWDQDEAEKYWLPLFGLSILKGNDKAAEWNQRAAAFSVDTYAEAVKASNYNCYLELGYDLEFEKPGKTQQELYGRLKEKMIVNMPDARLCPKDVARYRHLEPIYQLFSNEFLCSSDESSCDKKNKTRPQHAPVWQSLKATALVEYVDPCGWRIISKGPK</sequence>
<evidence type="ECO:0000313" key="2">
    <source>
        <dbReference type="EMBL" id="POV98580.1"/>
    </source>
</evidence>
<reference evidence="3" key="2">
    <citation type="journal article" date="2018" name="BMC Genomics">
        <title>Genomic insights into host adaptation between the wheat stripe rust pathogen (Puccinia striiformis f. sp. tritici) and the barley stripe rust pathogen (Puccinia striiformis f. sp. hordei).</title>
        <authorList>
            <person name="Xia C."/>
            <person name="Wang M."/>
            <person name="Yin C."/>
            <person name="Cornejo O.E."/>
            <person name="Hulbert S.H."/>
            <person name="Chen X."/>
        </authorList>
    </citation>
    <scope>NUCLEOTIDE SEQUENCE [LARGE SCALE GENOMIC DNA]</scope>
    <source>
        <strain evidence="3">93TX-2</strain>
    </source>
</reference>
<feature type="region of interest" description="Disordered" evidence="1">
    <location>
        <begin position="1"/>
        <end position="52"/>
    </location>
</feature>